<dbReference type="EMBL" id="JBHSFU010000002">
    <property type="protein sequence ID" value="MFC4556823.1"/>
    <property type="molecule type" value="Genomic_DNA"/>
</dbReference>
<dbReference type="RefSeq" id="WP_390292755.1">
    <property type="nucleotide sequence ID" value="NZ_JBHSFU010000002.1"/>
</dbReference>
<gene>
    <name evidence="1" type="ORF">ACFO3D_01205</name>
</gene>
<dbReference type="Pfam" id="PF14152">
    <property type="entry name" value="YfhE"/>
    <property type="match status" value="1"/>
</dbReference>
<evidence type="ECO:0000313" key="1">
    <source>
        <dbReference type="EMBL" id="MFC4556823.1"/>
    </source>
</evidence>
<reference evidence="2" key="1">
    <citation type="journal article" date="2019" name="Int. J. Syst. Evol. Microbiol.">
        <title>The Global Catalogue of Microorganisms (GCM) 10K type strain sequencing project: providing services to taxonomists for standard genome sequencing and annotation.</title>
        <authorList>
            <consortium name="The Broad Institute Genomics Platform"/>
            <consortium name="The Broad Institute Genome Sequencing Center for Infectious Disease"/>
            <person name="Wu L."/>
            <person name="Ma J."/>
        </authorList>
    </citation>
    <scope>NUCLEOTIDE SEQUENCE [LARGE SCALE GENOMIC DNA]</scope>
    <source>
        <strain evidence="2">CGMCC 4.7426</strain>
    </source>
</reference>
<sequence>MRGKSKDQHERFLSKTQEVLYQREFKHADKVYNKMTQKGNRS</sequence>
<protein>
    <submittedName>
        <fullName evidence="1">YfhE family protein</fullName>
    </submittedName>
</protein>
<proteinExistence type="predicted"/>
<keyword evidence="2" id="KW-1185">Reference proteome</keyword>
<name>A0ABV9DFJ5_9BACI</name>
<evidence type="ECO:0000313" key="2">
    <source>
        <dbReference type="Proteomes" id="UP001595989"/>
    </source>
</evidence>
<organism evidence="1 2">
    <name type="scientific">Virgibacillus kekensis</name>
    <dbReference type="NCBI Taxonomy" id="202261"/>
    <lineage>
        <taxon>Bacteria</taxon>
        <taxon>Bacillati</taxon>
        <taxon>Bacillota</taxon>
        <taxon>Bacilli</taxon>
        <taxon>Bacillales</taxon>
        <taxon>Bacillaceae</taxon>
        <taxon>Virgibacillus</taxon>
    </lineage>
</organism>
<dbReference type="Proteomes" id="UP001595989">
    <property type="component" value="Unassembled WGS sequence"/>
</dbReference>
<dbReference type="InterPro" id="IPR025437">
    <property type="entry name" value="YfhE-like"/>
</dbReference>
<comment type="caution">
    <text evidence="1">The sequence shown here is derived from an EMBL/GenBank/DDBJ whole genome shotgun (WGS) entry which is preliminary data.</text>
</comment>
<accession>A0ABV9DFJ5</accession>